<evidence type="ECO:0000256" key="2">
    <source>
        <dbReference type="ARBA" id="ARBA00022857"/>
    </source>
</evidence>
<evidence type="ECO:0000313" key="5">
    <source>
        <dbReference type="Proteomes" id="UP000602905"/>
    </source>
</evidence>
<organism evidence="4 5">
    <name type="scientific">Rhizoctonia solani</name>
    <dbReference type="NCBI Taxonomy" id="456999"/>
    <lineage>
        <taxon>Eukaryota</taxon>
        <taxon>Fungi</taxon>
        <taxon>Dikarya</taxon>
        <taxon>Basidiomycota</taxon>
        <taxon>Agaricomycotina</taxon>
        <taxon>Agaricomycetes</taxon>
        <taxon>Cantharellales</taxon>
        <taxon>Ceratobasidiaceae</taxon>
        <taxon>Rhizoctonia</taxon>
    </lineage>
</organism>
<dbReference type="InterPro" id="IPR051164">
    <property type="entry name" value="NmrA-like_oxidored"/>
</dbReference>
<sequence length="169" mass="18633">MSAIDTHPLITVCGATGAQGSSVAQYLLRDGGYRVRVFTRNVDSEKSQALKQQGAEVFSCDLGEIDQVTAALEGAYAVFGLINFWEHGEEIEVRQGRNLADVAKTDCPQIDDIGAPHQWASKVRVEKYLHETGVPTTTLLTSFYFQNLFTSFPVKKASDDSLILDWFAL</sequence>
<accession>A0A8H7LZI0</accession>
<dbReference type="Proteomes" id="UP000602905">
    <property type="component" value="Unassembled WGS sequence"/>
</dbReference>
<dbReference type="InterPro" id="IPR036291">
    <property type="entry name" value="NAD(P)-bd_dom_sf"/>
</dbReference>
<dbReference type="SUPFAM" id="SSF51735">
    <property type="entry name" value="NAD(P)-binding Rossmann-fold domains"/>
    <property type="match status" value="1"/>
</dbReference>
<keyword evidence="2" id="KW-0521">NADP</keyword>
<dbReference type="Gene3D" id="3.40.50.720">
    <property type="entry name" value="NAD(P)-binding Rossmann-like Domain"/>
    <property type="match status" value="1"/>
</dbReference>
<evidence type="ECO:0000259" key="3">
    <source>
        <dbReference type="Pfam" id="PF05368"/>
    </source>
</evidence>
<dbReference type="PANTHER" id="PTHR42748:SF7">
    <property type="entry name" value="NMRA LIKE REDOX SENSOR 1-RELATED"/>
    <property type="match status" value="1"/>
</dbReference>
<protein>
    <submittedName>
        <fullName evidence="4">NmrA protein</fullName>
    </submittedName>
</protein>
<dbReference type="Gene3D" id="3.90.25.10">
    <property type="entry name" value="UDP-galactose 4-epimerase, domain 1"/>
    <property type="match status" value="1"/>
</dbReference>
<dbReference type="Pfam" id="PF05368">
    <property type="entry name" value="NmrA"/>
    <property type="match status" value="1"/>
</dbReference>
<dbReference type="GO" id="GO:0005634">
    <property type="term" value="C:nucleus"/>
    <property type="evidence" value="ECO:0007669"/>
    <property type="project" value="TreeGrafter"/>
</dbReference>
<reference evidence="4" key="1">
    <citation type="submission" date="2020-09" db="EMBL/GenBank/DDBJ databases">
        <title>Comparative genome analyses of four rice-infecting Rhizoctonia solani isolates reveal extensive enrichment of homogalacturonan modification genes.</title>
        <authorList>
            <person name="Lee D.-Y."/>
            <person name="Jeon J."/>
            <person name="Kim K.-T."/>
            <person name="Cheong K."/>
            <person name="Song H."/>
            <person name="Choi G."/>
            <person name="Ko J."/>
            <person name="Opiyo S.O."/>
            <person name="Zuo S."/>
            <person name="Madhav S."/>
            <person name="Lee Y.-H."/>
            <person name="Wang G.-L."/>
        </authorList>
    </citation>
    <scope>NUCLEOTIDE SEQUENCE</scope>
    <source>
        <strain evidence="4">AG1-IA WGL</strain>
    </source>
</reference>
<evidence type="ECO:0000313" key="4">
    <source>
        <dbReference type="EMBL" id="KAF8715241.1"/>
    </source>
</evidence>
<dbReference type="AlphaFoldDB" id="A0A8H7LZI0"/>
<feature type="domain" description="NmrA-like" evidence="3">
    <location>
        <begin position="9"/>
        <end position="105"/>
    </location>
</feature>
<comment type="caution">
    <text evidence="4">The sequence shown here is derived from an EMBL/GenBank/DDBJ whole genome shotgun (WGS) entry which is preliminary data.</text>
</comment>
<proteinExistence type="inferred from homology"/>
<dbReference type="InterPro" id="IPR008030">
    <property type="entry name" value="NmrA-like"/>
</dbReference>
<comment type="similarity">
    <text evidence="1">Belongs to the NmrA-type oxidoreductase family.</text>
</comment>
<name>A0A8H7LZI0_9AGAM</name>
<gene>
    <name evidence="4" type="ORF">RHS03_00014</name>
</gene>
<dbReference type="OrthoDB" id="419598at2759"/>
<dbReference type="PANTHER" id="PTHR42748">
    <property type="entry name" value="NITROGEN METABOLITE REPRESSION PROTEIN NMRA FAMILY MEMBER"/>
    <property type="match status" value="1"/>
</dbReference>
<feature type="non-terminal residue" evidence="4">
    <location>
        <position position="1"/>
    </location>
</feature>
<dbReference type="EMBL" id="JACYCD010000008">
    <property type="protein sequence ID" value="KAF8715241.1"/>
    <property type="molecule type" value="Genomic_DNA"/>
</dbReference>
<evidence type="ECO:0000256" key="1">
    <source>
        <dbReference type="ARBA" id="ARBA00006328"/>
    </source>
</evidence>